<reference evidence="9" key="1">
    <citation type="journal article" date="2014" name="Int. J. Syst. Evol. Microbiol.">
        <title>Complete genome sequence of Corynebacterium casei LMG S-19264T (=DSM 44701T), isolated from a smear-ripened cheese.</title>
        <authorList>
            <consortium name="US DOE Joint Genome Institute (JGI-PGF)"/>
            <person name="Walter F."/>
            <person name="Albersmeier A."/>
            <person name="Kalinowski J."/>
            <person name="Ruckert C."/>
        </authorList>
    </citation>
    <scope>NUCLEOTIDE SEQUENCE</scope>
    <source>
        <strain evidence="9">CGMCC 1.12698</strain>
    </source>
</reference>
<feature type="transmembrane region" description="Helical" evidence="7">
    <location>
        <begin position="69"/>
        <end position="86"/>
    </location>
</feature>
<comment type="similarity">
    <text evidence="2">Belongs to the MgtC/SapB family.</text>
</comment>
<comment type="caution">
    <text evidence="9">The sequence shown here is derived from an EMBL/GenBank/DDBJ whole genome shotgun (WGS) entry which is preliminary data.</text>
</comment>
<evidence type="ECO:0000313" key="10">
    <source>
        <dbReference type="Proteomes" id="UP000605259"/>
    </source>
</evidence>
<dbReference type="InterPro" id="IPR003416">
    <property type="entry name" value="MgtC/SapB/SrpB/YhiD_fam"/>
</dbReference>
<feature type="domain" description="MgtC/SapB/SrpB/YhiD N-terminal" evidence="8">
    <location>
        <begin position="16"/>
        <end position="138"/>
    </location>
</feature>
<evidence type="ECO:0000256" key="1">
    <source>
        <dbReference type="ARBA" id="ARBA00004651"/>
    </source>
</evidence>
<evidence type="ECO:0000256" key="6">
    <source>
        <dbReference type="ARBA" id="ARBA00023136"/>
    </source>
</evidence>
<comment type="subcellular location">
    <subcellularLocation>
        <location evidence="1">Cell membrane</location>
        <topology evidence="1">Multi-pass membrane protein</topology>
    </subcellularLocation>
</comment>
<dbReference type="RefSeq" id="WP_188387978.1">
    <property type="nucleotide sequence ID" value="NZ_BMFK01000001.1"/>
</dbReference>
<organism evidence="9 10">
    <name type="scientific">Priestia taiwanensis</name>
    <dbReference type="NCBI Taxonomy" id="1347902"/>
    <lineage>
        <taxon>Bacteria</taxon>
        <taxon>Bacillati</taxon>
        <taxon>Bacillota</taxon>
        <taxon>Bacilli</taxon>
        <taxon>Bacillales</taxon>
        <taxon>Bacillaceae</taxon>
        <taxon>Priestia</taxon>
    </lineage>
</organism>
<evidence type="ECO:0000256" key="4">
    <source>
        <dbReference type="ARBA" id="ARBA00022692"/>
    </source>
</evidence>
<dbReference type="PANTHER" id="PTHR33778">
    <property type="entry name" value="PROTEIN MGTC"/>
    <property type="match status" value="1"/>
</dbReference>
<protein>
    <recommendedName>
        <fullName evidence="8">MgtC/SapB/SrpB/YhiD N-terminal domain-containing protein</fullName>
    </recommendedName>
</protein>
<evidence type="ECO:0000256" key="3">
    <source>
        <dbReference type="ARBA" id="ARBA00022475"/>
    </source>
</evidence>
<dbReference type="EMBL" id="BMFK01000001">
    <property type="protein sequence ID" value="GGE67923.1"/>
    <property type="molecule type" value="Genomic_DNA"/>
</dbReference>
<name>A0A917EQU4_9BACI</name>
<keyword evidence="10" id="KW-1185">Reference proteome</keyword>
<dbReference type="GO" id="GO:0005886">
    <property type="term" value="C:plasma membrane"/>
    <property type="evidence" value="ECO:0007669"/>
    <property type="project" value="UniProtKB-SubCell"/>
</dbReference>
<dbReference type="PRINTS" id="PR01837">
    <property type="entry name" value="MGTCSAPBPROT"/>
</dbReference>
<dbReference type="AlphaFoldDB" id="A0A917EQU4"/>
<dbReference type="InterPro" id="IPR049177">
    <property type="entry name" value="MgtC_SapB_SrpB_YhiD_N"/>
</dbReference>
<accession>A0A917EQU4</accession>
<gene>
    <name evidence="9" type="ORF">GCM10007140_17490</name>
</gene>
<keyword evidence="5 7" id="KW-1133">Transmembrane helix</keyword>
<reference evidence="9" key="2">
    <citation type="submission" date="2020-09" db="EMBL/GenBank/DDBJ databases">
        <authorList>
            <person name="Sun Q."/>
            <person name="Zhou Y."/>
        </authorList>
    </citation>
    <scope>NUCLEOTIDE SEQUENCE</scope>
    <source>
        <strain evidence="9">CGMCC 1.12698</strain>
    </source>
</reference>
<evidence type="ECO:0000259" key="8">
    <source>
        <dbReference type="Pfam" id="PF02308"/>
    </source>
</evidence>
<keyword evidence="6 7" id="KW-0472">Membrane</keyword>
<feature type="transmembrane region" description="Helical" evidence="7">
    <location>
        <begin position="12"/>
        <end position="28"/>
    </location>
</feature>
<dbReference type="Proteomes" id="UP000605259">
    <property type="component" value="Unassembled WGS sequence"/>
</dbReference>
<sequence length="157" mass="17217">MGFLFVQEHAHLYGRLVVAFIFGVIIGIERAKQGKFVGVRTHVLVCLGSCLVMVLSLLNEGPYRDPMRLAAQVVSGITFIGAGVIWRDRNNVKHGLTTAANLWISSCLGLVIGYGLYDIAIITGVLMFITIRVSMYFEKKGIVPDKSTLGNEEEEGD</sequence>
<dbReference type="Pfam" id="PF02308">
    <property type="entry name" value="MgtC"/>
    <property type="match status" value="1"/>
</dbReference>
<evidence type="ECO:0000313" key="9">
    <source>
        <dbReference type="EMBL" id="GGE67923.1"/>
    </source>
</evidence>
<feature type="transmembrane region" description="Helical" evidence="7">
    <location>
        <begin position="37"/>
        <end position="57"/>
    </location>
</feature>
<dbReference type="PANTHER" id="PTHR33778:SF1">
    <property type="entry name" value="MAGNESIUM TRANSPORTER YHID-RELATED"/>
    <property type="match status" value="1"/>
</dbReference>
<evidence type="ECO:0000256" key="5">
    <source>
        <dbReference type="ARBA" id="ARBA00022989"/>
    </source>
</evidence>
<evidence type="ECO:0000256" key="2">
    <source>
        <dbReference type="ARBA" id="ARBA00009298"/>
    </source>
</evidence>
<evidence type="ECO:0000256" key="7">
    <source>
        <dbReference type="SAM" id="Phobius"/>
    </source>
</evidence>
<keyword evidence="4 7" id="KW-0812">Transmembrane</keyword>
<keyword evidence="3" id="KW-1003">Cell membrane</keyword>
<proteinExistence type="inferred from homology"/>